<dbReference type="EMBL" id="CP003379">
    <property type="protein sequence ID" value="AFL87429.1"/>
    <property type="molecule type" value="Genomic_DNA"/>
</dbReference>
<evidence type="ECO:0000313" key="1">
    <source>
        <dbReference type="EMBL" id="AFL87429.1"/>
    </source>
</evidence>
<sequence length="58" mass="6171">MIDPNFQNISDEQELEAPATLRKWAAPVAIVSNVVDVTKSGTVNTPYDGSTGSTIYAS</sequence>
<keyword evidence="2" id="KW-1185">Reference proteome</keyword>
<dbReference type="HOGENOM" id="CLU_2977744_0_0_0"/>
<gene>
    <name evidence="1" type="ordered locus">Terro_1109</name>
</gene>
<proteinExistence type="predicted"/>
<dbReference type="STRING" id="926566.Terro_1109"/>
<organism evidence="1 2">
    <name type="scientific">Terriglobus roseus (strain DSM 18391 / NRRL B-41598 / KBS 63)</name>
    <dbReference type="NCBI Taxonomy" id="926566"/>
    <lineage>
        <taxon>Bacteria</taxon>
        <taxon>Pseudomonadati</taxon>
        <taxon>Acidobacteriota</taxon>
        <taxon>Terriglobia</taxon>
        <taxon>Terriglobales</taxon>
        <taxon>Acidobacteriaceae</taxon>
        <taxon>Terriglobus</taxon>
    </lineage>
</organism>
<reference evidence="1 2" key="1">
    <citation type="submission" date="2012-06" db="EMBL/GenBank/DDBJ databases">
        <title>Complete genome of Terriglobus roseus DSM 18391.</title>
        <authorList>
            <consortium name="US DOE Joint Genome Institute (JGI-PGF)"/>
            <person name="Lucas S."/>
            <person name="Copeland A."/>
            <person name="Lapidus A."/>
            <person name="Glavina del Rio T."/>
            <person name="Dalin E."/>
            <person name="Tice H."/>
            <person name="Bruce D."/>
            <person name="Goodwin L."/>
            <person name="Pitluck S."/>
            <person name="Peters L."/>
            <person name="Mikhailova N."/>
            <person name="Munk A.C.C."/>
            <person name="Kyrpides N."/>
            <person name="Mavromatis K."/>
            <person name="Ivanova N."/>
            <person name="Brettin T."/>
            <person name="Detter J.C."/>
            <person name="Han C."/>
            <person name="Larimer F."/>
            <person name="Land M."/>
            <person name="Hauser L."/>
            <person name="Markowitz V."/>
            <person name="Cheng J.-F."/>
            <person name="Hugenholtz P."/>
            <person name="Woyke T."/>
            <person name="Wu D."/>
            <person name="Brambilla E."/>
            <person name="Klenk H.-P."/>
            <person name="Eisen J.A."/>
        </authorList>
    </citation>
    <scope>NUCLEOTIDE SEQUENCE [LARGE SCALE GENOMIC DNA]</scope>
    <source>
        <strain evidence="2">DSM 18391 / NRRL B-41598 / KBS 63</strain>
    </source>
</reference>
<name>I3ZDW1_TERRK</name>
<evidence type="ECO:0000313" key="2">
    <source>
        <dbReference type="Proteomes" id="UP000006056"/>
    </source>
</evidence>
<protein>
    <submittedName>
        <fullName evidence="1">Uncharacterized protein</fullName>
    </submittedName>
</protein>
<dbReference type="KEGG" id="trs:Terro_1109"/>
<dbReference type="Proteomes" id="UP000006056">
    <property type="component" value="Chromosome"/>
</dbReference>
<accession>I3ZDW1</accession>
<dbReference type="RefSeq" id="WP_014784998.1">
    <property type="nucleotide sequence ID" value="NC_018014.1"/>
</dbReference>
<dbReference type="AlphaFoldDB" id="I3ZDW1"/>